<evidence type="ECO:0000313" key="1">
    <source>
        <dbReference type="EMBL" id="NEC47774.1"/>
    </source>
</evidence>
<gene>
    <name evidence="1" type="ORF">G3I18_04170</name>
</gene>
<reference evidence="1 2" key="1">
    <citation type="submission" date="2020-01" db="EMBL/GenBank/DDBJ databases">
        <title>Insect and environment-associated Actinomycetes.</title>
        <authorList>
            <person name="Currrie C."/>
            <person name="Chevrette M."/>
            <person name="Carlson C."/>
            <person name="Stubbendieck R."/>
            <person name="Wendt-Pienkowski E."/>
        </authorList>
    </citation>
    <scope>NUCLEOTIDE SEQUENCE [LARGE SCALE GENOMIC DNA]</scope>
    <source>
        <strain evidence="1 2">SID8189</strain>
    </source>
</reference>
<accession>A0A9X5CFP7</accession>
<comment type="caution">
    <text evidence="1">The sequence shown here is derived from an EMBL/GenBank/DDBJ whole genome shotgun (WGS) entry which is preliminary data.</text>
</comment>
<keyword evidence="2" id="KW-1185">Reference proteome</keyword>
<dbReference type="AlphaFoldDB" id="A0A9X5CFP7"/>
<dbReference type="EMBL" id="JAAGNA010000140">
    <property type="protein sequence ID" value="NEC47774.1"/>
    <property type="molecule type" value="Genomic_DNA"/>
</dbReference>
<proteinExistence type="predicted"/>
<evidence type="ECO:0000313" key="2">
    <source>
        <dbReference type="Proteomes" id="UP000471745"/>
    </source>
</evidence>
<dbReference type="RefSeq" id="WP_163086053.1">
    <property type="nucleotide sequence ID" value="NZ_JAAGNA010000140.1"/>
</dbReference>
<organism evidence="1 2">
    <name type="scientific">Actinospica acidiphila</name>
    <dbReference type="NCBI Taxonomy" id="304899"/>
    <lineage>
        <taxon>Bacteria</taxon>
        <taxon>Bacillati</taxon>
        <taxon>Actinomycetota</taxon>
        <taxon>Actinomycetes</taxon>
        <taxon>Catenulisporales</taxon>
        <taxon>Actinospicaceae</taxon>
        <taxon>Actinospica</taxon>
    </lineage>
</organism>
<protein>
    <submittedName>
        <fullName evidence="1">Uncharacterized protein</fullName>
    </submittedName>
</protein>
<name>A0A9X5CFP7_9ACTN</name>
<dbReference type="Proteomes" id="UP000471745">
    <property type="component" value="Unassembled WGS sequence"/>
</dbReference>
<sequence>MGRAAPDLGGDTVRVALGQLPLLTCRLHIDLARVCSAAGSPDDAVPTRL</sequence>